<dbReference type="PROSITE" id="PS51257">
    <property type="entry name" value="PROKAR_LIPOPROTEIN"/>
    <property type="match status" value="1"/>
</dbReference>
<dbReference type="EMBL" id="FNHH01000006">
    <property type="protein sequence ID" value="SDM11220.1"/>
    <property type="molecule type" value="Genomic_DNA"/>
</dbReference>
<sequence>MKKSLLIGSIKSISLIMLAVIILSGCKKDEVEEPVSLIKKATITLSGAQEVPAVTTSGTGTAEISYDPTMKMITYKITWQLGNPSATTTNMHFHGSETGSDLVSSGVAIGITGFATGSAGLLNGMTIALTDVQAAQLLAGKWYVNIHSSTVGSGELRGNIKFN</sequence>
<gene>
    <name evidence="2" type="ORF">SAMN05421813_10670</name>
</gene>
<dbReference type="SMART" id="SM00754">
    <property type="entry name" value="CHRD"/>
    <property type="match status" value="1"/>
</dbReference>
<dbReference type="PROSITE" id="PS50933">
    <property type="entry name" value="CHRD"/>
    <property type="match status" value="1"/>
</dbReference>
<organism evidence="2 3">
    <name type="scientific">Daejeonella rubra</name>
    <dbReference type="NCBI Taxonomy" id="990371"/>
    <lineage>
        <taxon>Bacteria</taxon>
        <taxon>Pseudomonadati</taxon>
        <taxon>Bacteroidota</taxon>
        <taxon>Sphingobacteriia</taxon>
        <taxon>Sphingobacteriales</taxon>
        <taxon>Sphingobacteriaceae</taxon>
        <taxon>Daejeonella</taxon>
    </lineage>
</organism>
<protein>
    <submittedName>
        <fullName evidence="2">CHRD domain-containing protein</fullName>
    </submittedName>
</protein>
<proteinExistence type="predicted"/>
<feature type="domain" description="CHRD" evidence="1">
    <location>
        <begin position="37"/>
        <end position="163"/>
    </location>
</feature>
<dbReference type="STRING" id="990371.SAMN05421813_10670"/>
<evidence type="ECO:0000313" key="3">
    <source>
        <dbReference type="Proteomes" id="UP000199226"/>
    </source>
</evidence>
<evidence type="ECO:0000313" key="2">
    <source>
        <dbReference type="EMBL" id="SDM11220.1"/>
    </source>
</evidence>
<keyword evidence="3" id="KW-1185">Reference proteome</keyword>
<dbReference type="OrthoDB" id="571052at2"/>
<dbReference type="Pfam" id="PF07452">
    <property type="entry name" value="CHRD"/>
    <property type="match status" value="1"/>
</dbReference>
<dbReference type="RefSeq" id="WP_090701934.1">
    <property type="nucleotide sequence ID" value="NZ_FNHH01000006.1"/>
</dbReference>
<accession>A0A1G9QJZ0</accession>
<evidence type="ECO:0000259" key="1">
    <source>
        <dbReference type="PROSITE" id="PS50933"/>
    </source>
</evidence>
<name>A0A1G9QJZ0_9SPHI</name>
<dbReference type="InterPro" id="IPR010895">
    <property type="entry name" value="CHRD"/>
</dbReference>
<reference evidence="3" key="1">
    <citation type="submission" date="2016-10" db="EMBL/GenBank/DDBJ databases">
        <authorList>
            <person name="Varghese N."/>
            <person name="Submissions S."/>
        </authorList>
    </citation>
    <scope>NUCLEOTIDE SEQUENCE [LARGE SCALE GENOMIC DNA]</scope>
    <source>
        <strain evidence="3">DSM 24536</strain>
    </source>
</reference>
<dbReference type="Proteomes" id="UP000199226">
    <property type="component" value="Unassembled WGS sequence"/>
</dbReference>
<dbReference type="AlphaFoldDB" id="A0A1G9QJZ0"/>